<dbReference type="EMBL" id="LZZM01000177">
    <property type="protein sequence ID" value="OOM76128.1"/>
    <property type="molecule type" value="Genomic_DNA"/>
</dbReference>
<dbReference type="InterPro" id="IPR017900">
    <property type="entry name" value="4Fe4S_Fe_S_CS"/>
</dbReference>
<reference evidence="5 6" key="1">
    <citation type="submission" date="2016-05" db="EMBL/GenBank/DDBJ databases">
        <title>Microbial solvent formation.</title>
        <authorList>
            <person name="Poehlein A."/>
            <person name="Montoya Solano J.D."/>
            <person name="Flitsch S."/>
            <person name="Krabben P."/>
            <person name="Duerre P."/>
            <person name="Daniel R."/>
        </authorList>
    </citation>
    <scope>NUCLEOTIDE SEQUENCE [LARGE SCALE GENOMIC DNA]</scope>
    <source>
        <strain evidence="5 6">DSM 2619</strain>
    </source>
</reference>
<evidence type="ECO:0000259" key="4">
    <source>
        <dbReference type="PROSITE" id="PS51379"/>
    </source>
</evidence>
<sequence length="401" mass="46519">MEVVEKIPEMNYRKDKKGNNLSILGYGCMRFTKKGNSIDIDKAEKEVMEAINNGVNYFDTAYVYPGSEAAFGEILKRNNCRDKICIATKLPHYMVKSKKDLEKYFNEQLRRLNTDYIDYYLMHMLTDVKTWERLKTLGAEEWLKEKVQKGQIRNVGFSYHGNTETFIQLLEAYDWDFCQIQYNYLDEHSQAGRKGLQAANKKGLPVIIMEPLRGGRLVNLLPEKAKEIINDNSRKYTPAEWAFRWLWNQPEVTCILSGMNSLEMVQENINIASNVKAGEFTEEDFQLIEQVKNEINRNIKVGCTGCAYCMPCPKGVDIPGAFHSYNMMYAENKKNGRREYLMCTALRKNTTSASQCVECGKCEQHCPQHIEIRKELKKARRELETPIYKIAKTAVKLFKVY</sequence>
<keyword evidence="1" id="KW-0479">Metal-binding</keyword>
<dbReference type="GO" id="GO:0051536">
    <property type="term" value="F:iron-sulfur cluster binding"/>
    <property type="evidence" value="ECO:0007669"/>
    <property type="project" value="UniProtKB-KW"/>
</dbReference>
<dbReference type="EC" id="1.1.1.-" evidence="5"/>
<dbReference type="PROSITE" id="PS00198">
    <property type="entry name" value="4FE4S_FER_1"/>
    <property type="match status" value="1"/>
</dbReference>
<dbReference type="InterPro" id="IPR023210">
    <property type="entry name" value="NADP_OxRdtase_dom"/>
</dbReference>
<dbReference type="GO" id="GO:0046872">
    <property type="term" value="F:metal ion binding"/>
    <property type="evidence" value="ECO:0007669"/>
    <property type="project" value="UniProtKB-KW"/>
</dbReference>
<proteinExistence type="predicted"/>
<accession>A0A1S8TEI2</accession>
<dbReference type="STRING" id="29367.CLPUN_28520"/>
<comment type="caution">
    <text evidence="5">The sequence shown here is derived from an EMBL/GenBank/DDBJ whole genome shotgun (WGS) entry which is preliminary data.</text>
</comment>
<dbReference type="RefSeq" id="WP_077847956.1">
    <property type="nucleotide sequence ID" value="NZ_LZZM01000177.1"/>
</dbReference>
<dbReference type="CDD" id="cd19096">
    <property type="entry name" value="AKR_Fe-S_oxidoreductase"/>
    <property type="match status" value="1"/>
</dbReference>
<dbReference type="GO" id="GO:0016491">
    <property type="term" value="F:oxidoreductase activity"/>
    <property type="evidence" value="ECO:0007669"/>
    <property type="project" value="UniProtKB-KW"/>
</dbReference>
<dbReference type="PROSITE" id="PS51379">
    <property type="entry name" value="4FE4S_FER_2"/>
    <property type="match status" value="1"/>
</dbReference>
<dbReference type="InterPro" id="IPR036812">
    <property type="entry name" value="NAD(P)_OxRdtase_dom_sf"/>
</dbReference>
<dbReference type="SUPFAM" id="SSF51430">
    <property type="entry name" value="NAD(P)-linked oxidoreductase"/>
    <property type="match status" value="1"/>
</dbReference>
<keyword evidence="6" id="KW-1185">Reference proteome</keyword>
<evidence type="ECO:0000313" key="5">
    <source>
        <dbReference type="EMBL" id="OOM76128.1"/>
    </source>
</evidence>
<protein>
    <submittedName>
        <fullName evidence="5">L-glyceraldehyde 3-phosphate reductase</fullName>
        <ecNumber evidence="5">1.1.1.-</ecNumber>
    </submittedName>
</protein>
<dbReference type="PRINTS" id="PR00069">
    <property type="entry name" value="ALDKETRDTASE"/>
</dbReference>
<evidence type="ECO:0000256" key="2">
    <source>
        <dbReference type="ARBA" id="ARBA00023004"/>
    </source>
</evidence>
<dbReference type="Gene3D" id="3.20.20.100">
    <property type="entry name" value="NADP-dependent oxidoreductase domain"/>
    <property type="match status" value="1"/>
</dbReference>
<dbReference type="Gene3D" id="1.10.1060.10">
    <property type="entry name" value="Alpha-helical ferredoxin"/>
    <property type="match status" value="1"/>
</dbReference>
<keyword evidence="3" id="KW-0411">Iron-sulfur</keyword>
<evidence type="ECO:0000256" key="3">
    <source>
        <dbReference type="ARBA" id="ARBA00023014"/>
    </source>
</evidence>
<dbReference type="InterPro" id="IPR017896">
    <property type="entry name" value="4Fe4S_Fe-S-bd"/>
</dbReference>
<evidence type="ECO:0000313" key="6">
    <source>
        <dbReference type="Proteomes" id="UP000190890"/>
    </source>
</evidence>
<dbReference type="PANTHER" id="PTHR43312">
    <property type="entry name" value="D-THREO-ALDOSE 1-DEHYDROGENASE"/>
    <property type="match status" value="1"/>
</dbReference>
<dbReference type="InterPro" id="IPR020471">
    <property type="entry name" value="AKR"/>
</dbReference>
<dbReference type="AlphaFoldDB" id="A0A1S8TEI2"/>
<dbReference type="Pfam" id="PF00248">
    <property type="entry name" value="Aldo_ket_red"/>
    <property type="match status" value="1"/>
</dbReference>
<evidence type="ECO:0000256" key="1">
    <source>
        <dbReference type="ARBA" id="ARBA00022723"/>
    </source>
</evidence>
<keyword evidence="5" id="KW-0560">Oxidoreductase</keyword>
<dbReference type="Pfam" id="PF13187">
    <property type="entry name" value="Fer4_9"/>
    <property type="match status" value="1"/>
</dbReference>
<dbReference type="Proteomes" id="UP000190890">
    <property type="component" value="Unassembled WGS sequence"/>
</dbReference>
<keyword evidence="2" id="KW-0408">Iron</keyword>
<dbReference type="PANTHER" id="PTHR43312:SF2">
    <property type="entry name" value="OXIDOREDUCTASE"/>
    <property type="match status" value="1"/>
</dbReference>
<organism evidence="5 6">
    <name type="scientific">Clostridium puniceum</name>
    <dbReference type="NCBI Taxonomy" id="29367"/>
    <lineage>
        <taxon>Bacteria</taxon>
        <taxon>Bacillati</taxon>
        <taxon>Bacillota</taxon>
        <taxon>Clostridia</taxon>
        <taxon>Eubacteriales</taxon>
        <taxon>Clostridiaceae</taxon>
        <taxon>Clostridium</taxon>
    </lineage>
</organism>
<gene>
    <name evidence="5" type="primary">gpr_1</name>
    <name evidence="5" type="ORF">CLPUN_28520</name>
</gene>
<dbReference type="PROSITE" id="PS51257">
    <property type="entry name" value="PROKAR_LIPOPROTEIN"/>
    <property type="match status" value="1"/>
</dbReference>
<dbReference type="InterPro" id="IPR009051">
    <property type="entry name" value="Helical_ferredxn"/>
</dbReference>
<feature type="domain" description="4Fe-4S ferredoxin-type" evidence="4">
    <location>
        <begin position="347"/>
        <end position="375"/>
    </location>
</feature>
<name>A0A1S8TEI2_9CLOT</name>
<dbReference type="InterPro" id="IPR053135">
    <property type="entry name" value="AKR2_Oxidoreductase"/>
</dbReference>